<sequence length="487" mass="52662">MTKKTITHASADSRTDAPEVTVRLGVFFDGTGNNRVNSQIGADCEAMAEVYGGVHIKECGGRHTDPGSSYSNSPTNIARLAGLYKQQRKAIIKADGLYVYGAVYVSGVGTTSGGRDSRVSGQGFGRGTTGVVAKVSRGIKKLADELQMFESDNPGCVIGALELDVFGFSRGAASARHLANEVLKKSRGALDPVLDPRKLPLSDSFSWASGSVRLKVIGLFDTVAAVGGIADLGSVRDAVNKRVNLFLPPGCAQQVLHLVAGDEHRRNFVLNSVKPDWPREIVLPGSHSDIGGGYQPQEVEKVSLFRPRRSLVCVNTPYDETDAWLQAHAELSTLDARRLLDPTDESASLGVECFERFASSSRGVKTVVATVTLERRVYNHLAHVYLRLMHTLASDEGVPFLPIRDSAEITLPPELRPIAAKLISHAKGEGGVLNDAELTLLHQRYIHRSAHWNNARRDALVDGLFVHAPARNGRQMFSNVGQPGYPQ</sequence>
<accession>A0A1C2EFH4</accession>
<dbReference type="Pfam" id="PF09994">
    <property type="entry name" value="T6SS_Tle1-like_cat"/>
    <property type="match status" value="1"/>
</dbReference>
<organism evidence="2 3">
    <name type="scientific">Pseudomonas graminis</name>
    <dbReference type="NCBI Taxonomy" id="158627"/>
    <lineage>
        <taxon>Bacteria</taxon>
        <taxon>Pseudomonadati</taxon>
        <taxon>Pseudomonadota</taxon>
        <taxon>Gammaproteobacteria</taxon>
        <taxon>Pseudomonadales</taxon>
        <taxon>Pseudomonadaceae</taxon>
        <taxon>Pseudomonas</taxon>
    </lineage>
</organism>
<evidence type="ECO:0000259" key="1">
    <source>
        <dbReference type="Pfam" id="PF09994"/>
    </source>
</evidence>
<proteinExistence type="predicted"/>
<evidence type="ECO:0000313" key="3">
    <source>
        <dbReference type="Proteomes" id="UP000095143"/>
    </source>
</evidence>
<name>A0A1C2EFH4_9PSED</name>
<reference evidence="2 3" key="1">
    <citation type="submission" date="2016-08" db="EMBL/GenBank/DDBJ databases">
        <title>Whole genome sequence of Pseudomonas graminis strain UASWS1507, a potential biological control agent for agriculture.</title>
        <authorList>
            <person name="Crovadore J."/>
            <person name="Calmin G."/>
            <person name="Chablais R."/>
            <person name="Cochard B."/>
            <person name="Lefort F."/>
        </authorList>
    </citation>
    <scope>NUCLEOTIDE SEQUENCE [LARGE SCALE GENOMIC DNA]</scope>
    <source>
        <strain evidence="2 3">UASWS1507</strain>
    </source>
</reference>
<comment type="caution">
    <text evidence="2">The sequence shown here is derived from an EMBL/GenBank/DDBJ whole genome shotgun (WGS) entry which is preliminary data.</text>
</comment>
<dbReference type="OrthoDB" id="4378831at2"/>
<protein>
    <recommendedName>
        <fullName evidence="1">T6SS Phospholipase effector Tle1-like catalytic domain-containing protein</fullName>
    </recommendedName>
</protein>
<dbReference type="AlphaFoldDB" id="A0A1C2EFH4"/>
<feature type="domain" description="T6SS Phospholipase effector Tle1-like catalytic" evidence="1">
    <location>
        <begin position="210"/>
        <end position="300"/>
    </location>
</feature>
<evidence type="ECO:0000313" key="2">
    <source>
        <dbReference type="EMBL" id="OCX25676.1"/>
    </source>
</evidence>
<gene>
    <name evidence="2" type="ORF">BBI10_01325</name>
</gene>
<dbReference type="InterPro" id="IPR018712">
    <property type="entry name" value="Tle1-like_cat"/>
</dbReference>
<dbReference type="Proteomes" id="UP000095143">
    <property type="component" value="Unassembled WGS sequence"/>
</dbReference>
<dbReference type="PANTHER" id="PTHR33840:SF1">
    <property type="entry name" value="TLE1 PHOSPHOLIPASE DOMAIN-CONTAINING PROTEIN"/>
    <property type="match status" value="1"/>
</dbReference>
<dbReference type="RefSeq" id="WP_065986219.1">
    <property type="nucleotide sequence ID" value="NZ_MDEN01000047.1"/>
</dbReference>
<dbReference type="PANTHER" id="PTHR33840">
    <property type="match status" value="1"/>
</dbReference>
<dbReference type="EMBL" id="MDEN01000047">
    <property type="protein sequence ID" value="OCX25676.1"/>
    <property type="molecule type" value="Genomic_DNA"/>
</dbReference>